<organism evidence="1 2">
    <name type="scientific">Biomphalaria pfeifferi</name>
    <name type="common">Bloodfluke planorb</name>
    <name type="synonym">Freshwater snail</name>
    <dbReference type="NCBI Taxonomy" id="112525"/>
    <lineage>
        <taxon>Eukaryota</taxon>
        <taxon>Metazoa</taxon>
        <taxon>Spiralia</taxon>
        <taxon>Lophotrochozoa</taxon>
        <taxon>Mollusca</taxon>
        <taxon>Gastropoda</taxon>
        <taxon>Heterobranchia</taxon>
        <taxon>Euthyneura</taxon>
        <taxon>Panpulmonata</taxon>
        <taxon>Hygrophila</taxon>
        <taxon>Lymnaeoidea</taxon>
        <taxon>Planorbidae</taxon>
        <taxon>Biomphalaria</taxon>
    </lineage>
</organism>
<dbReference type="AlphaFoldDB" id="A0AAD8C754"/>
<keyword evidence="2" id="KW-1185">Reference proteome</keyword>
<dbReference type="EMBL" id="JASAOG010000006">
    <property type="protein sequence ID" value="KAK0067709.1"/>
    <property type="molecule type" value="Genomic_DNA"/>
</dbReference>
<protein>
    <submittedName>
        <fullName evidence="1">Uncharacterized protein</fullName>
    </submittedName>
</protein>
<sequence>MNQRVDAVEEREEVCFVAEAVAVPAMNTTTSKTGESMCTMLGKTDEPIYDLLNKTDEQMAFMSRRIHDPLLIGDADNRSAVSDCGNEFCKRGSHDKKPGNCCENHNDEHRPNHAHVISAAYTQAFP</sequence>
<dbReference type="Proteomes" id="UP001233172">
    <property type="component" value="Unassembled WGS sequence"/>
</dbReference>
<comment type="caution">
    <text evidence="1">The sequence shown here is derived from an EMBL/GenBank/DDBJ whole genome shotgun (WGS) entry which is preliminary data.</text>
</comment>
<accession>A0AAD8C754</accession>
<evidence type="ECO:0000313" key="2">
    <source>
        <dbReference type="Proteomes" id="UP001233172"/>
    </source>
</evidence>
<reference evidence="1" key="2">
    <citation type="submission" date="2023-04" db="EMBL/GenBank/DDBJ databases">
        <authorList>
            <person name="Bu L."/>
            <person name="Lu L."/>
            <person name="Laidemitt M.R."/>
            <person name="Zhang S.M."/>
            <person name="Mutuku M."/>
            <person name="Mkoji G."/>
            <person name="Steinauer M."/>
            <person name="Loker E.S."/>
        </authorList>
    </citation>
    <scope>NUCLEOTIDE SEQUENCE</scope>
    <source>
        <strain evidence="1">KasaAsao</strain>
        <tissue evidence="1">Whole Snail</tissue>
    </source>
</reference>
<evidence type="ECO:0000313" key="1">
    <source>
        <dbReference type="EMBL" id="KAK0067709.1"/>
    </source>
</evidence>
<proteinExistence type="predicted"/>
<gene>
    <name evidence="1" type="ORF">Bpfe_002550</name>
</gene>
<reference evidence="1" key="1">
    <citation type="journal article" date="2023" name="PLoS Negl. Trop. Dis.">
        <title>A genome sequence for Biomphalaria pfeifferi, the major vector snail for the human-infecting parasite Schistosoma mansoni.</title>
        <authorList>
            <person name="Bu L."/>
            <person name="Lu L."/>
            <person name="Laidemitt M.R."/>
            <person name="Zhang S.M."/>
            <person name="Mutuku M."/>
            <person name="Mkoji G."/>
            <person name="Steinauer M."/>
            <person name="Loker E.S."/>
        </authorList>
    </citation>
    <scope>NUCLEOTIDE SEQUENCE</scope>
    <source>
        <strain evidence="1">KasaAsao</strain>
    </source>
</reference>
<name>A0AAD8C754_BIOPF</name>